<dbReference type="Proteomes" id="UP000254920">
    <property type="component" value="Unassembled WGS sequence"/>
</dbReference>
<reference evidence="2 3" key="1">
    <citation type="submission" date="2018-06" db="EMBL/GenBank/DDBJ databases">
        <authorList>
            <consortium name="Pathogen Informatics"/>
            <person name="Doyle S."/>
        </authorList>
    </citation>
    <scope>NUCLEOTIDE SEQUENCE [LARGE SCALE GENOMIC DNA]</scope>
    <source>
        <strain evidence="2 3">NCTC12475</strain>
    </source>
</reference>
<dbReference type="EMBL" id="UFVD01000001">
    <property type="protein sequence ID" value="SUX11415.1"/>
    <property type="molecule type" value="Genomic_DNA"/>
</dbReference>
<evidence type="ECO:0000256" key="1">
    <source>
        <dbReference type="SAM" id="Phobius"/>
    </source>
</evidence>
<dbReference type="NCBIfam" id="TIGR00847">
    <property type="entry name" value="ccoS"/>
    <property type="match status" value="1"/>
</dbReference>
<evidence type="ECO:0000313" key="2">
    <source>
        <dbReference type="EMBL" id="SUX11415.1"/>
    </source>
</evidence>
<sequence>MSVEIIALMLSVSILLGLIALGALLWALKNRQFDDHDKFLRATQNDGEDALNDAYNMEIKKKEALKKKSESKSFPMD</sequence>
<dbReference type="AlphaFoldDB" id="A0A381DLA1"/>
<accession>A0A381DLA1</accession>
<dbReference type="Pfam" id="PF03597">
    <property type="entry name" value="FixS"/>
    <property type="match status" value="1"/>
</dbReference>
<keyword evidence="1" id="KW-1133">Transmembrane helix</keyword>
<dbReference type="GeneID" id="93090280"/>
<evidence type="ECO:0000313" key="3">
    <source>
        <dbReference type="Proteomes" id="UP000254920"/>
    </source>
</evidence>
<dbReference type="RefSeq" id="WP_089182145.1">
    <property type="nucleotide sequence ID" value="NZ_CP043427.1"/>
</dbReference>
<protein>
    <submittedName>
        <fullName evidence="2">Cytochrome C oxidase subunit II</fullName>
    </submittedName>
</protein>
<gene>
    <name evidence="2" type="ORF">NCTC12475_01640</name>
</gene>
<dbReference type="STRING" id="32024.GCA_000788295_00832"/>
<name>A0A381DLA1_9BACT</name>
<dbReference type="InterPro" id="IPR004714">
    <property type="entry name" value="Cyt_oxidase_maturation_cbb3"/>
</dbReference>
<keyword evidence="1" id="KW-0472">Membrane</keyword>
<organism evidence="2 3">
    <name type="scientific">Campylobacter sputorum subsp. sputorum</name>
    <dbReference type="NCBI Taxonomy" id="32024"/>
    <lineage>
        <taxon>Bacteria</taxon>
        <taxon>Pseudomonadati</taxon>
        <taxon>Campylobacterota</taxon>
        <taxon>Epsilonproteobacteria</taxon>
        <taxon>Campylobacterales</taxon>
        <taxon>Campylobacteraceae</taxon>
        <taxon>Campylobacter</taxon>
    </lineage>
</organism>
<keyword evidence="1" id="KW-0812">Transmembrane</keyword>
<feature type="transmembrane region" description="Helical" evidence="1">
    <location>
        <begin position="6"/>
        <end position="28"/>
    </location>
</feature>
<proteinExistence type="predicted"/>
<keyword evidence="3" id="KW-1185">Reference proteome</keyword>